<keyword evidence="6" id="KW-1185">Reference proteome</keyword>
<evidence type="ECO:0000256" key="3">
    <source>
        <dbReference type="ARBA" id="ARBA00022737"/>
    </source>
</evidence>
<keyword evidence="1" id="KW-0433">Leucine-rich repeat</keyword>
<dbReference type="PROSITE" id="PS51450">
    <property type="entry name" value="LRR"/>
    <property type="match status" value="2"/>
</dbReference>
<dbReference type="EMBL" id="BEZZ01000660">
    <property type="protein sequence ID" value="GCC35057.1"/>
    <property type="molecule type" value="Genomic_DNA"/>
</dbReference>
<feature type="signal peptide" evidence="4">
    <location>
        <begin position="1"/>
        <end position="23"/>
    </location>
</feature>
<dbReference type="SUPFAM" id="SSF52058">
    <property type="entry name" value="L domain-like"/>
    <property type="match status" value="1"/>
</dbReference>
<organism evidence="5 6">
    <name type="scientific">Chiloscyllium punctatum</name>
    <name type="common">Brownbanded bambooshark</name>
    <name type="synonym">Hemiscyllium punctatum</name>
    <dbReference type="NCBI Taxonomy" id="137246"/>
    <lineage>
        <taxon>Eukaryota</taxon>
        <taxon>Metazoa</taxon>
        <taxon>Chordata</taxon>
        <taxon>Craniata</taxon>
        <taxon>Vertebrata</taxon>
        <taxon>Chondrichthyes</taxon>
        <taxon>Elasmobranchii</taxon>
        <taxon>Galeomorphii</taxon>
        <taxon>Galeoidea</taxon>
        <taxon>Orectolobiformes</taxon>
        <taxon>Hemiscylliidae</taxon>
        <taxon>Chiloscyllium</taxon>
    </lineage>
</organism>
<keyword evidence="2 4" id="KW-0732">Signal</keyword>
<dbReference type="InterPro" id="IPR050541">
    <property type="entry name" value="LRR_TM_domain-containing"/>
</dbReference>
<evidence type="ECO:0008006" key="7">
    <source>
        <dbReference type="Google" id="ProtNLM"/>
    </source>
</evidence>
<accession>A0A401SXC1</accession>
<keyword evidence="3" id="KW-0677">Repeat</keyword>
<evidence type="ECO:0000256" key="4">
    <source>
        <dbReference type="SAM" id="SignalP"/>
    </source>
</evidence>
<name>A0A401SXC1_CHIPU</name>
<dbReference type="PANTHER" id="PTHR24369">
    <property type="entry name" value="ANTIGEN BSP, PUTATIVE-RELATED"/>
    <property type="match status" value="1"/>
</dbReference>
<dbReference type="Proteomes" id="UP000287033">
    <property type="component" value="Unassembled WGS sequence"/>
</dbReference>
<dbReference type="STRING" id="137246.A0A401SXC1"/>
<dbReference type="InterPro" id="IPR001611">
    <property type="entry name" value="Leu-rich_rpt"/>
</dbReference>
<evidence type="ECO:0000313" key="5">
    <source>
        <dbReference type="EMBL" id="GCC35057.1"/>
    </source>
</evidence>
<dbReference type="Gene3D" id="3.80.10.10">
    <property type="entry name" value="Ribonuclease Inhibitor"/>
    <property type="match status" value="1"/>
</dbReference>
<protein>
    <recommendedName>
        <fullName evidence="7">LRRNT domain-containing protein</fullName>
    </recommendedName>
</protein>
<feature type="chain" id="PRO_5019299217" description="LRRNT domain-containing protein" evidence="4">
    <location>
        <begin position="24"/>
        <end position="226"/>
    </location>
</feature>
<dbReference type="OMA" id="QDYIFLC"/>
<reference evidence="5 6" key="1">
    <citation type="journal article" date="2018" name="Nat. Ecol. Evol.">
        <title>Shark genomes provide insights into elasmobranch evolution and the origin of vertebrates.</title>
        <authorList>
            <person name="Hara Y"/>
            <person name="Yamaguchi K"/>
            <person name="Onimaru K"/>
            <person name="Kadota M"/>
            <person name="Koyanagi M"/>
            <person name="Keeley SD"/>
            <person name="Tatsumi K"/>
            <person name="Tanaka K"/>
            <person name="Motone F"/>
            <person name="Kageyama Y"/>
            <person name="Nozu R"/>
            <person name="Adachi N"/>
            <person name="Nishimura O"/>
            <person name="Nakagawa R"/>
            <person name="Tanegashima C"/>
            <person name="Kiyatake I"/>
            <person name="Matsumoto R"/>
            <person name="Murakumo K"/>
            <person name="Nishida K"/>
            <person name="Terakita A"/>
            <person name="Kuratani S"/>
            <person name="Sato K"/>
            <person name="Hyodo S Kuraku.S."/>
        </authorList>
    </citation>
    <scope>NUCLEOTIDE SEQUENCE [LARGE SCALE GENOMIC DNA]</scope>
</reference>
<sequence length="226" mass="25538">MDEWSTVRPVWLKLLSVCLLVRAAGVAGCSSECSCTQFLTNCTGSHLRQLPAGIPFSTQQLILSDNNISILPPLTLNYLDGLLYLDFSSNSLTEISHSSLLNLKILVYLDLSRNQLRRITHLSFRYLTGLVVLKASRNKELNFIDNRAFSTNQKLQELDISDNGLTFIDASMLETLPHLRSVRLSGNPWTCNCSTQYLSNWMRKNRKLVPGRVSIYYMLLSGKSLF</sequence>
<evidence type="ECO:0000256" key="1">
    <source>
        <dbReference type="ARBA" id="ARBA00022614"/>
    </source>
</evidence>
<proteinExistence type="predicted"/>
<dbReference type="SMART" id="SM00369">
    <property type="entry name" value="LRR_TYP"/>
    <property type="match status" value="4"/>
</dbReference>
<evidence type="ECO:0000313" key="6">
    <source>
        <dbReference type="Proteomes" id="UP000287033"/>
    </source>
</evidence>
<dbReference type="PANTHER" id="PTHR24369:SF210">
    <property type="entry name" value="CHAOPTIN-RELATED"/>
    <property type="match status" value="1"/>
</dbReference>
<dbReference type="OrthoDB" id="4691307at2759"/>
<dbReference type="AlphaFoldDB" id="A0A401SXC1"/>
<dbReference type="GO" id="GO:0005886">
    <property type="term" value="C:plasma membrane"/>
    <property type="evidence" value="ECO:0007669"/>
    <property type="project" value="TreeGrafter"/>
</dbReference>
<evidence type="ECO:0000256" key="2">
    <source>
        <dbReference type="ARBA" id="ARBA00022729"/>
    </source>
</evidence>
<dbReference type="Pfam" id="PF13855">
    <property type="entry name" value="LRR_8"/>
    <property type="match status" value="2"/>
</dbReference>
<gene>
    <name evidence="5" type="ORF">chiPu_0013537</name>
</gene>
<comment type="caution">
    <text evidence="5">The sequence shown here is derived from an EMBL/GenBank/DDBJ whole genome shotgun (WGS) entry which is preliminary data.</text>
</comment>
<dbReference type="InterPro" id="IPR032675">
    <property type="entry name" value="LRR_dom_sf"/>
</dbReference>
<dbReference type="InterPro" id="IPR003591">
    <property type="entry name" value="Leu-rich_rpt_typical-subtyp"/>
</dbReference>